<keyword evidence="6" id="KW-1185">Reference proteome</keyword>
<dbReference type="CDD" id="cd12247">
    <property type="entry name" value="RRM2_U1A_like"/>
    <property type="match status" value="1"/>
</dbReference>
<dbReference type="Proteomes" id="UP000237144">
    <property type="component" value="Unassembled WGS sequence"/>
</dbReference>
<dbReference type="CDD" id="cd12246">
    <property type="entry name" value="RRM1_U1A_like"/>
    <property type="match status" value="1"/>
</dbReference>
<feature type="domain" description="RRM" evidence="4">
    <location>
        <begin position="44"/>
        <end position="124"/>
    </location>
</feature>
<accession>A0A2S5BBG3</accession>
<dbReference type="SMART" id="SM00360">
    <property type="entry name" value="RRM"/>
    <property type="match status" value="2"/>
</dbReference>
<evidence type="ECO:0000256" key="1">
    <source>
        <dbReference type="ARBA" id="ARBA00022884"/>
    </source>
</evidence>
<sequence>MVIFLIARNRFWSKFWWSLVGLIFCRVLQTVRPRVRMSATQPSVSLYVSNLNYSQVPKEEIRRSLYCLFATYGKVLDVVHVRKPKTRGTAFVVFRDLASSTAAMRGLDGESFYGKSLRIAYAKATSHATIAQTEGPEAVYAIKLGLRDADDAGKKSKLTVSAAQKKLADDRREAKRGRQNGNGAEEEEEEEDEDDEEGPQKKKSRQDGEDEDDAMEESDDEAEAPAPAPEPTFGPASAAQGTVPNPALFAEGLPTEVTSEMLSALFQQYSGLASLQLMPVPVGAPANSATALVHYETLAQATVAKEALDGFLVDRDAPMRVSWAQRA</sequence>
<organism evidence="5 6">
    <name type="scientific">Rhodotorula taiwanensis</name>
    <dbReference type="NCBI Taxonomy" id="741276"/>
    <lineage>
        <taxon>Eukaryota</taxon>
        <taxon>Fungi</taxon>
        <taxon>Dikarya</taxon>
        <taxon>Basidiomycota</taxon>
        <taxon>Pucciniomycotina</taxon>
        <taxon>Microbotryomycetes</taxon>
        <taxon>Sporidiobolales</taxon>
        <taxon>Sporidiobolaceae</taxon>
        <taxon>Rhodotorula</taxon>
    </lineage>
</organism>
<dbReference type="InterPro" id="IPR035979">
    <property type="entry name" value="RBD_domain_sf"/>
</dbReference>
<dbReference type="STRING" id="741276.A0A2S5BBG3"/>
<dbReference type="Gene3D" id="3.30.70.330">
    <property type="match status" value="2"/>
</dbReference>
<protein>
    <recommendedName>
        <fullName evidence="4">RRM domain-containing protein</fullName>
    </recommendedName>
</protein>
<proteinExistence type="predicted"/>
<dbReference type="PANTHER" id="PTHR10501">
    <property type="entry name" value="U1 SMALL NUCLEAR RIBONUCLEOPROTEIN A/U2 SMALL NUCLEAR RIBONUCLEOPROTEIN B"/>
    <property type="match status" value="1"/>
</dbReference>
<keyword evidence="1 2" id="KW-0694">RNA-binding</keyword>
<feature type="compositionally biased region" description="Acidic residues" evidence="3">
    <location>
        <begin position="208"/>
        <end position="223"/>
    </location>
</feature>
<dbReference type="SUPFAM" id="SSF54928">
    <property type="entry name" value="RNA-binding domain, RBD"/>
    <property type="match status" value="2"/>
</dbReference>
<dbReference type="FunFam" id="3.30.70.330:FF:000029">
    <property type="entry name" value="U2 small nuclear ribonucleoprotein B"/>
    <property type="match status" value="1"/>
</dbReference>
<evidence type="ECO:0000256" key="2">
    <source>
        <dbReference type="PROSITE-ProRule" id="PRU00176"/>
    </source>
</evidence>
<dbReference type="InterPro" id="IPR000504">
    <property type="entry name" value="RRM_dom"/>
</dbReference>
<dbReference type="AlphaFoldDB" id="A0A2S5BBG3"/>
<dbReference type="OrthoDB" id="277802at2759"/>
<dbReference type="GO" id="GO:0003723">
    <property type="term" value="F:RNA binding"/>
    <property type="evidence" value="ECO:0007669"/>
    <property type="project" value="UniProtKB-UniRule"/>
</dbReference>
<evidence type="ECO:0000259" key="4">
    <source>
        <dbReference type="PROSITE" id="PS50102"/>
    </source>
</evidence>
<feature type="compositionally biased region" description="Acidic residues" evidence="3">
    <location>
        <begin position="184"/>
        <end position="197"/>
    </location>
</feature>
<evidence type="ECO:0000256" key="3">
    <source>
        <dbReference type="SAM" id="MobiDB-lite"/>
    </source>
</evidence>
<dbReference type="Pfam" id="PF00076">
    <property type="entry name" value="RRM_1"/>
    <property type="match status" value="2"/>
</dbReference>
<dbReference type="EMBL" id="PJQD01000029">
    <property type="protein sequence ID" value="POY74116.1"/>
    <property type="molecule type" value="Genomic_DNA"/>
</dbReference>
<dbReference type="InterPro" id="IPR012677">
    <property type="entry name" value="Nucleotide-bd_a/b_plait_sf"/>
</dbReference>
<comment type="caution">
    <text evidence="5">The sequence shown here is derived from an EMBL/GenBank/DDBJ whole genome shotgun (WGS) entry which is preliminary data.</text>
</comment>
<reference evidence="5 6" key="1">
    <citation type="journal article" date="2018" name="Front. Microbiol.">
        <title>Prospects for Fungal Bioremediation of Acidic Radioactive Waste Sites: Characterization and Genome Sequence of Rhodotorula taiwanensis MD1149.</title>
        <authorList>
            <person name="Tkavc R."/>
            <person name="Matrosova V.Y."/>
            <person name="Grichenko O.E."/>
            <person name="Gostincar C."/>
            <person name="Volpe R.P."/>
            <person name="Klimenkova P."/>
            <person name="Gaidamakova E.K."/>
            <person name="Zhou C.E."/>
            <person name="Stewart B.J."/>
            <person name="Lyman M.G."/>
            <person name="Malfatti S.A."/>
            <person name="Rubinfeld B."/>
            <person name="Courtot M."/>
            <person name="Singh J."/>
            <person name="Dalgard C.L."/>
            <person name="Hamilton T."/>
            <person name="Frey K.G."/>
            <person name="Gunde-Cimerman N."/>
            <person name="Dugan L."/>
            <person name="Daly M.J."/>
        </authorList>
    </citation>
    <scope>NUCLEOTIDE SEQUENCE [LARGE SCALE GENOMIC DNA]</scope>
    <source>
        <strain evidence="5 6">MD1149</strain>
    </source>
</reference>
<name>A0A2S5BBG3_9BASI</name>
<feature type="domain" description="RRM" evidence="4">
    <location>
        <begin position="246"/>
        <end position="326"/>
    </location>
</feature>
<gene>
    <name evidence="5" type="ORF">BMF94_2928</name>
</gene>
<evidence type="ECO:0000313" key="6">
    <source>
        <dbReference type="Proteomes" id="UP000237144"/>
    </source>
</evidence>
<feature type="region of interest" description="Disordered" evidence="3">
    <location>
        <begin position="153"/>
        <end position="247"/>
    </location>
</feature>
<evidence type="ECO:0000313" key="5">
    <source>
        <dbReference type="EMBL" id="POY74116.1"/>
    </source>
</evidence>
<dbReference type="PROSITE" id="PS50102">
    <property type="entry name" value="RRM"/>
    <property type="match status" value="2"/>
</dbReference>